<dbReference type="Gene3D" id="1.10.8.60">
    <property type="match status" value="1"/>
</dbReference>
<dbReference type="AlphaFoldDB" id="A0A6G7PUR3"/>
<dbReference type="InterPro" id="IPR003593">
    <property type="entry name" value="AAA+_ATPase"/>
</dbReference>
<dbReference type="GO" id="GO:0005524">
    <property type="term" value="F:ATP binding"/>
    <property type="evidence" value="ECO:0007669"/>
    <property type="project" value="UniProtKB-KW"/>
</dbReference>
<keyword evidence="7" id="KW-1185">Reference proteome</keyword>
<dbReference type="FunFam" id="3.40.50.300:FF:000006">
    <property type="entry name" value="DNA-binding transcriptional regulator NtrC"/>
    <property type="match status" value="1"/>
</dbReference>
<dbReference type="SUPFAM" id="SSF46689">
    <property type="entry name" value="Homeodomain-like"/>
    <property type="match status" value="1"/>
</dbReference>
<evidence type="ECO:0000313" key="6">
    <source>
        <dbReference type="EMBL" id="QIJ71261.1"/>
    </source>
</evidence>
<accession>A0A6G7PUR3</accession>
<dbReference type="Proteomes" id="UP000502179">
    <property type="component" value="Chromosome"/>
</dbReference>
<dbReference type="InterPro" id="IPR009057">
    <property type="entry name" value="Homeodomain-like_sf"/>
</dbReference>
<dbReference type="GO" id="GO:0043565">
    <property type="term" value="F:sequence-specific DNA binding"/>
    <property type="evidence" value="ECO:0007669"/>
    <property type="project" value="InterPro"/>
</dbReference>
<reference evidence="6 7" key="1">
    <citation type="submission" date="2020-02" db="EMBL/GenBank/DDBJ databases">
        <title>Genome analysis of Thermosulfuriphilus ammonigenes ST65T, an anaerobic thermophilic chemolithoautotrophic bacterium isolated from a deep-sea hydrothermal vent.</title>
        <authorList>
            <person name="Slobodkina G."/>
            <person name="Allioux M."/>
            <person name="Merkel A."/>
            <person name="Alain K."/>
            <person name="Jebbar M."/>
            <person name="Slobodkin A."/>
        </authorList>
    </citation>
    <scope>NUCLEOTIDE SEQUENCE [LARGE SCALE GENOMIC DNA]</scope>
    <source>
        <strain evidence="6 7">ST65</strain>
    </source>
</reference>
<dbReference type="CDD" id="cd00009">
    <property type="entry name" value="AAA"/>
    <property type="match status" value="1"/>
</dbReference>
<dbReference type="PROSITE" id="PS50045">
    <property type="entry name" value="SIGMA54_INTERACT_4"/>
    <property type="match status" value="1"/>
</dbReference>
<dbReference type="PRINTS" id="PR01590">
    <property type="entry name" value="HTHFIS"/>
</dbReference>
<evidence type="ECO:0000256" key="3">
    <source>
        <dbReference type="ARBA" id="ARBA00023015"/>
    </source>
</evidence>
<keyword evidence="1" id="KW-0547">Nucleotide-binding</keyword>
<keyword evidence="3" id="KW-0805">Transcription regulation</keyword>
<protein>
    <submittedName>
        <fullName evidence="6">GAF domain-containing protein</fullName>
    </submittedName>
</protein>
<dbReference type="GO" id="GO:0006355">
    <property type="term" value="P:regulation of DNA-templated transcription"/>
    <property type="evidence" value="ECO:0007669"/>
    <property type="project" value="InterPro"/>
</dbReference>
<keyword evidence="4" id="KW-0238">DNA-binding</keyword>
<name>A0A6G7PUR3_9BACT</name>
<evidence type="ECO:0000256" key="4">
    <source>
        <dbReference type="ARBA" id="ARBA00023125"/>
    </source>
</evidence>
<organism evidence="6 7">
    <name type="scientific">Thermosulfuriphilus ammonigenes</name>
    <dbReference type="NCBI Taxonomy" id="1936021"/>
    <lineage>
        <taxon>Bacteria</taxon>
        <taxon>Pseudomonadati</taxon>
        <taxon>Thermodesulfobacteriota</taxon>
        <taxon>Thermodesulfobacteria</taxon>
        <taxon>Thermodesulfobacteriales</taxon>
        <taxon>Thermodesulfobacteriaceae</taxon>
        <taxon>Thermosulfuriphilus</taxon>
    </lineage>
</organism>
<keyword evidence="5" id="KW-0804">Transcription</keyword>
<dbReference type="Gene3D" id="3.40.50.300">
    <property type="entry name" value="P-loop containing nucleotide triphosphate hydrolases"/>
    <property type="match status" value="1"/>
</dbReference>
<proteinExistence type="predicted"/>
<dbReference type="Pfam" id="PF02954">
    <property type="entry name" value="HTH_8"/>
    <property type="match status" value="1"/>
</dbReference>
<dbReference type="InterPro" id="IPR002078">
    <property type="entry name" value="Sigma_54_int"/>
</dbReference>
<dbReference type="InterPro" id="IPR003018">
    <property type="entry name" value="GAF"/>
</dbReference>
<evidence type="ECO:0000313" key="7">
    <source>
        <dbReference type="Proteomes" id="UP000502179"/>
    </source>
</evidence>
<evidence type="ECO:0000256" key="2">
    <source>
        <dbReference type="ARBA" id="ARBA00022840"/>
    </source>
</evidence>
<sequence>MAEQKDFYKNVNKKYPINTKNVKSLDALELEVLYAISEVISDVLELDRALRRVLRILSETLDMERATITLLDEESGRLVIRASHGLSPQEEQRGIYAIGEGVTGQVFATGEPCVVPDVRSEPLFLNRTGARAVAKERLSFIAVPITLKRHPIGVLSVDKLFGKDVDPAEDVKFLKIVATLIAHFVSLNQQVAAREKLLRQDNLNLRRELKSRFQRLFWHSQSPVMQRTLEMVRKVAPTKATVLLLGESGTGKTMTARLIHELSPRAGKPFVKINCAALPENLLEAELFGYEKGAFTGAVTSKSGRLEEANGGTVFLDEIGELPLSLQAKLLRFIQEREFERLGSTKTKEIDVRLIAATNRDLEEAVARGEFRSDLYFRLSVFPLELPPLRKRPEDIPLLLNFFCERASQDYGRKIILSQEATERLVHYSWPGNIREMENIIERLAIVCEKVPIAPEDIEPFLQTDHLDQPSSEEELPNKESHSLKEMEKREILLALKRNQWVLTWAAKDLGLTLRQLRYRIQKLGLQPSIPLRRGRPPLRKK</sequence>
<dbReference type="InterPro" id="IPR029016">
    <property type="entry name" value="GAF-like_dom_sf"/>
</dbReference>
<dbReference type="Pfam" id="PF25601">
    <property type="entry name" value="AAA_lid_14"/>
    <property type="match status" value="1"/>
</dbReference>
<dbReference type="PANTHER" id="PTHR32071">
    <property type="entry name" value="TRANSCRIPTIONAL REGULATORY PROTEIN"/>
    <property type="match status" value="1"/>
</dbReference>
<dbReference type="PROSITE" id="PS00676">
    <property type="entry name" value="SIGMA54_INTERACT_2"/>
    <property type="match status" value="1"/>
</dbReference>
<dbReference type="RefSeq" id="WP_166031483.1">
    <property type="nucleotide sequence ID" value="NZ_CP048877.1"/>
</dbReference>
<evidence type="ECO:0000256" key="1">
    <source>
        <dbReference type="ARBA" id="ARBA00022741"/>
    </source>
</evidence>
<dbReference type="Gene3D" id="3.30.450.40">
    <property type="match status" value="1"/>
</dbReference>
<dbReference type="Gene3D" id="1.10.10.60">
    <property type="entry name" value="Homeodomain-like"/>
    <property type="match status" value="1"/>
</dbReference>
<dbReference type="Pfam" id="PF00158">
    <property type="entry name" value="Sigma54_activat"/>
    <property type="match status" value="1"/>
</dbReference>
<dbReference type="SMART" id="SM00065">
    <property type="entry name" value="GAF"/>
    <property type="match status" value="1"/>
</dbReference>
<dbReference type="InterPro" id="IPR058031">
    <property type="entry name" value="AAA_lid_NorR"/>
</dbReference>
<dbReference type="InterPro" id="IPR002197">
    <property type="entry name" value="HTH_Fis"/>
</dbReference>
<dbReference type="InterPro" id="IPR025943">
    <property type="entry name" value="Sigma_54_int_dom_ATP-bd_2"/>
</dbReference>
<dbReference type="SUPFAM" id="SSF52540">
    <property type="entry name" value="P-loop containing nucleoside triphosphate hydrolases"/>
    <property type="match status" value="1"/>
</dbReference>
<dbReference type="SUPFAM" id="SSF55781">
    <property type="entry name" value="GAF domain-like"/>
    <property type="match status" value="1"/>
</dbReference>
<gene>
    <name evidence="6" type="ORF">G4V39_02730</name>
</gene>
<keyword evidence="2" id="KW-0067">ATP-binding</keyword>
<dbReference type="KEGG" id="tav:G4V39_02730"/>
<dbReference type="EMBL" id="CP048877">
    <property type="protein sequence ID" value="QIJ71261.1"/>
    <property type="molecule type" value="Genomic_DNA"/>
</dbReference>
<dbReference type="InterPro" id="IPR027417">
    <property type="entry name" value="P-loop_NTPase"/>
</dbReference>
<evidence type="ECO:0000256" key="5">
    <source>
        <dbReference type="ARBA" id="ARBA00023163"/>
    </source>
</evidence>
<dbReference type="SMART" id="SM00382">
    <property type="entry name" value="AAA"/>
    <property type="match status" value="1"/>
</dbReference>
<dbReference type="Pfam" id="PF01590">
    <property type="entry name" value="GAF"/>
    <property type="match status" value="1"/>
</dbReference>